<evidence type="ECO:0000256" key="3">
    <source>
        <dbReference type="SAM" id="MobiDB-lite"/>
    </source>
</evidence>
<protein>
    <submittedName>
        <fullName evidence="5">(California timema) hypothetical protein</fullName>
    </submittedName>
</protein>
<feature type="compositionally biased region" description="Low complexity" evidence="3">
    <location>
        <begin position="245"/>
        <end position="259"/>
    </location>
</feature>
<dbReference type="Pfam" id="PF03099">
    <property type="entry name" value="BPL_LplA_LipB"/>
    <property type="match status" value="1"/>
</dbReference>
<dbReference type="GO" id="GO:0005737">
    <property type="term" value="C:cytoplasm"/>
    <property type="evidence" value="ECO:0007669"/>
    <property type="project" value="TreeGrafter"/>
</dbReference>
<evidence type="ECO:0000256" key="1">
    <source>
        <dbReference type="ARBA" id="ARBA00009934"/>
    </source>
</evidence>
<dbReference type="PANTHER" id="PTHR12835:SF5">
    <property type="entry name" value="BIOTIN--PROTEIN LIGASE"/>
    <property type="match status" value="1"/>
</dbReference>
<feature type="compositionally biased region" description="Basic and acidic residues" evidence="3">
    <location>
        <begin position="403"/>
        <end position="417"/>
    </location>
</feature>
<evidence type="ECO:0000259" key="4">
    <source>
        <dbReference type="PROSITE" id="PS51733"/>
    </source>
</evidence>
<name>A0A7R9J519_TIMCA</name>
<evidence type="ECO:0000256" key="2">
    <source>
        <dbReference type="ARBA" id="ARBA00022598"/>
    </source>
</evidence>
<sequence>MLLTLYYMAATWIQSWRLNSMRLKILQLLSQNGSLVVYREPVSMEVEDKCSFPIELNVSQVVLSEENRLHLLLEADYHSATGIRDESYCQLEQYGVFKAWKAADYFGIILETDVDHLTKLAANFLTTKLSIDDGMELIRIQTVVVEGRPCLLLNADTIPVSRSSTKKDDESLSDKEGSQQNIAREDLDYLTRKVGQMMSPLQWRSHLELLQSFSEAAEQAATGSGQVEVVGYSSAIVAPGGRPFTLDTPTIVDIPDIDTNNMRRQAKTGEDSMKAKTEDDSMKAKTGDDSIKTKTGDDLSEAETEDDSSESETGEDSREANTGEDSREAKTGEDSREAKTGEDSREAKSEEIQGKPKLGKIQGKLNLRKIQGKPNLAKIQGKLNLRKIQGKETFSPHHLSRGGSDETESRLEEEKSVESFQSVAQDPIPQDTSSITPSDIPPSIKHTELSPSRSTMSHGPPNLFVSPQAAGREELSSPLHELVILKHPIRTRGLKMKPPNVLVFSESAATLDNTVAVLHSTLQRHRYCIYPTSKPLLLSSPWSDHAQLLVVCGTVPDVLAPVFMSYLLSGGHMLCLCSDFLHLVLPTFRTAEVRERELVHFSYGRWKQVPMMHHIFCYQASPAKSRFPQEDDGHRLTNPPKPPATVEVMDGENRKHTLQVQVLGAEETWHTPSLLLASVGSSGGKVVFSQVHLEVDPGQYESEETKFQALQKSDKARLEILQDLLSSHLGLSVAENQGPLPAYTPGYFLGRHELKLDFLSALQPRLKADNILKLNLLSLQFCGKGVEPAKPTASLMPVFLHACPQRFSTVEYFELANTLVVLSSTAEDGEIEVRISNLHSEHIGRLLIFSEVMTSSMEGLDGAVLHHGLAVVASQQISGAGRSGNAWLSPEGCGMFSLQLHIRSDSYLGHHVPFLQHVVSLAVVLAICSQTGHEDVDLHLKWPNDIYVGDCIKVGGLVVKTIVDNTMTVCNIGVGMNLDNNVPTTCINTLLRELKLAPLSLEKFLALVFTKLEKLLITLEKGSSGVDQVRQLYYKYWLHSNCEVTVIGPQGSKQEVTILGIDDFGFLQVLAKDGCAFSVHPDGNSFDMLRGLIAPKVK</sequence>
<dbReference type="SUPFAM" id="SSF55681">
    <property type="entry name" value="Class II aaRS and biotin synthetases"/>
    <property type="match status" value="1"/>
</dbReference>
<accession>A0A7R9J519</accession>
<feature type="region of interest" description="Disordered" evidence="3">
    <location>
        <begin position="241"/>
        <end position="364"/>
    </location>
</feature>
<feature type="compositionally biased region" description="Low complexity" evidence="3">
    <location>
        <begin position="431"/>
        <end position="444"/>
    </location>
</feature>
<dbReference type="InterPro" id="IPR003142">
    <property type="entry name" value="BPL_C"/>
</dbReference>
<dbReference type="PROSITE" id="PS51733">
    <property type="entry name" value="BPL_LPL_CATALYTIC"/>
    <property type="match status" value="1"/>
</dbReference>
<keyword evidence="2" id="KW-0436">Ligase</keyword>
<reference evidence="5" key="1">
    <citation type="submission" date="2020-11" db="EMBL/GenBank/DDBJ databases">
        <authorList>
            <person name="Tran Van P."/>
        </authorList>
    </citation>
    <scope>NUCLEOTIDE SEQUENCE</scope>
</reference>
<organism evidence="5">
    <name type="scientific">Timema californicum</name>
    <name type="common">California timema</name>
    <name type="synonym">Walking stick</name>
    <dbReference type="NCBI Taxonomy" id="61474"/>
    <lineage>
        <taxon>Eukaryota</taxon>
        <taxon>Metazoa</taxon>
        <taxon>Ecdysozoa</taxon>
        <taxon>Arthropoda</taxon>
        <taxon>Hexapoda</taxon>
        <taxon>Insecta</taxon>
        <taxon>Pterygota</taxon>
        <taxon>Neoptera</taxon>
        <taxon>Polyneoptera</taxon>
        <taxon>Phasmatodea</taxon>
        <taxon>Timematodea</taxon>
        <taxon>Timematoidea</taxon>
        <taxon>Timematidae</taxon>
        <taxon>Timema</taxon>
    </lineage>
</organism>
<feature type="compositionally biased region" description="Acidic residues" evidence="3">
    <location>
        <begin position="298"/>
        <end position="314"/>
    </location>
</feature>
<gene>
    <name evidence="5" type="ORF">TCMB3V08_LOCUS5123</name>
</gene>
<dbReference type="InterPro" id="IPR004408">
    <property type="entry name" value="Biotin_CoA_COase_ligase"/>
</dbReference>
<evidence type="ECO:0000313" key="5">
    <source>
        <dbReference type="EMBL" id="CAD7572473.1"/>
    </source>
</evidence>
<dbReference type="Pfam" id="PF02237">
    <property type="entry name" value="BPL_C"/>
    <property type="match status" value="1"/>
</dbReference>
<feature type="compositionally biased region" description="Basic and acidic residues" evidence="3">
    <location>
        <begin position="267"/>
        <end position="297"/>
    </location>
</feature>
<dbReference type="Gene3D" id="3.30.930.10">
    <property type="entry name" value="Bira Bifunctional Protein, Domain 2"/>
    <property type="match status" value="1"/>
</dbReference>
<dbReference type="PANTHER" id="PTHR12835">
    <property type="entry name" value="BIOTIN PROTEIN LIGASE"/>
    <property type="match status" value="1"/>
</dbReference>
<dbReference type="InterPro" id="IPR004143">
    <property type="entry name" value="BPL_LPL_catalytic"/>
</dbReference>
<feature type="region of interest" description="Disordered" evidence="3">
    <location>
        <begin position="391"/>
        <end position="466"/>
    </location>
</feature>
<proteinExistence type="inferred from homology"/>
<dbReference type="EMBL" id="OE181051">
    <property type="protein sequence ID" value="CAD7572473.1"/>
    <property type="molecule type" value="Genomic_DNA"/>
</dbReference>
<feature type="compositionally biased region" description="Basic and acidic residues" evidence="3">
    <location>
        <begin position="315"/>
        <end position="354"/>
    </location>
</feature>
<dbReference type="NCBIfam" id="TIGR00121">
    <property type="entry name" value="birA_ligase"/>
    <property type="match status" value="1"/>
</dbReference>
<comment type="similarity">
    <text evidence="1">Belongs to the biotin--protein ligase family.</text>
</comment>
<feature type="domain" description="BPL/LPL catalytic" evidence="4">
    <location>
        <begin position="838"/>
        <end position="1020"/>
    </location>
</feature>
<dbReference type="GO" id="GO:0004077">
    <property type="term" value="F:biotin--[biotin carboxyl-carrier protein] ligase activity"/>
    <property type="evidence" value="ECO:0007669"/>
    <property type="project" value="InterPro"/>
</dbReference>
<dbReference type="InterPro" id="IPR045864">
    <property type="entry name" value="aa-tRNA-synth_II/BPL/LPL"/>
</dbReference>
<dbReference type="AlphaFoldDB" id="A0A7R9J519"/>